<dbReference type="EMBL" id="AZGY01000016">
    <property type="protein sequence ID" value="KZZ92218.1"/>
    <property type="molecule type" value="Genomic_DNA"/>
</dbReference>
<keyword evidence="10" id="KW-1185">Reference proteome</keyword>
<reference evidence="9 10" key="1">
    <citation type="journal article" date="2016" name="Genome Biol. Evol.">
        <title>Divergent and convergent evolution of fungal pathogenicity.</title>
        <authorList>
            <person name="Shang Y."/>
            <person name="Xiao G."/>
            <person name="Zheng P."/>
            <person name="Cen K."/>
            <person name="Zhan S."/>
            <person name="Wang C."/>
        </authorList>
    </citation>
    <scope>NUCLEOTIDE SEQUENCE [LARGE SCALE GENOMIC DNA]</scope>
    <source>
        <strain evidence="9 10">RCEF 2490</strain>
    </source>
</reference>
<dbReference type="Pfam" id="PF20684">
    <property type="entry name" value="Fung_rhodopsin"/>
    <property type="match status" value="1"/>
</dbReference>
<dbReference type="OrthoDB" id="5378633at2759"/>
<keyword evidence="3 7" id="KW-1133">Transmembrane helix</keyword>
<comment type="subcellular location">
    <subcellularLocation>
        <location evidence="1">Membrane</location>
        <topology evidence="1">Multi-pass membrane protein</topology>
    </subcellularLocation>
</comment>
<dbReference type="PANTHER" id="PTHR33048">
    <property type="entry name" value="PTH11-LIKE INTEGRAL MEMBRANE PROTEIN (AFU_ORTHOLOGUE AFUA_5G11245)"/>
    <property type="match status" value="1"/>
</dbReference>
<feature type="transmembrane region" description="Helical" evidence="7">
    <location>
        <begin position="126"/>
        <end position="148"/>
    </location>
</feature>
<dbReference type="AlphaFoldDB" id="A0A167Z620"/>
<proteinExistence type="inferred from homology"/>
<feature type="transmembrane region" description="Helical" evidence="7">
    <location>
        <begin position="29"/>
        <end position="49"/>
    </location>
</feature>
<evidence type="ECO:0000256" key="3">
    <source>
        <dbReference type="ARBA" id="ARBA00022989"/>
    </source>
</evidence>
<comment type="similarity">
    <text evidence="5">Belongs to the SAT4 family.</text>
</comment>
<dbReference type="PANTHER" id="PTHR33048:SF108">
    <property type="entry name" value="INTEGRAL MEMBRANE PROTEIN"/>
    <property type="match status" value="1"/>
</dbReference>
<feature type="compositionally biased region" description="Polar residues" evidence="6">
    <location>
        <begin position="311"/>
        <end position="322"/>
    </location>
</feature>
<name>A0A167Z620_9HYPO</name>
<evidence type="ECO:0000256" key="4">
    <source>
        <dbReference type="ARBA" id="ARBA00023136"/>
    </source>
</evidence>
<organism evidence="9 10">
    <name type="scientific">Moelleriella libera RCEF 2490</name>
    <dbReference type="NCBI Taxonomy" id="1081109"/>
    <lineage>
        <taxon>Eukaryota</taxon>
        <taxon>Fungi</taxon>
        <taxon>Dikarya</taxon>
        <taxon>Ascomycota</taxon>
        <taxon>Pezizomycotina</taxon>
        <taxon>Sordariomycetes</taxon>
        <taxon>Hypocreomycetidae</taxon>
        <taxon>Hypocreales</taxon>
        <taxon>Clavicipitaceae</taxon>
        <taxon>Moelleriella</taxon>
    </lineage>
</organism>
<feature type="transmembrane region" description="Helical" evidence="7">
    <location>
        <begin position="160"/>
        <end position="183"/>
    </location>
</feature>
<keyword evidence="2 7" id="KW-0812">Transmembrane</keyword>
<dbReference type="GO" id="GO:0016020">
    <property type="term" value="C:membrane"/>
    <property type="evidence" value="ECO:0007669"/>
    <property type="project" value="UniProtKB-SubCell"/>
</dbReference>
<dbReference type="InterPro" id="IPR049326">
    <property type="entry name" value="Rhodopsin_dom_fungi"/>
</dbReference>
<sequence>MSYPGAAAPPQGVLPDIDDPEDILRTVNYITQALTILLVTVFVVIRYYAKVRILGGKLKLDDYATYAAYVLLLGYCITSCCGKLLPETPRELRSLKVLLAASAHGGGLNQWEVSKEEYSSFSQSTYAATIFYAPMALSTKLALLIIIIRVFGPIHRKIVICMYVLVGVLVVYYVSGVFIKIFICWPISAYWTGDKGKCMDQAAVVTCDAVVSVISDLVILLLPTPLTWSLQLPRRKRLRVSALLCAGGIATAFSIYRLVMIVEEHDSENQTIVFIQVILSGNAEVGIGLICACLPAASTFYLRQTRGSSYFQQGSQDRQGGSESVHHTPLQSFRADSHGPSNADSRVSRTEEIELVPKSQIHVASANDLDMKSGSLC</sequence>
<evidence type="ECO:0000256" key="6">
    <source>
        <dbReference type="SAM" id="MobiDB-lite"/>
    </source>
</evidence>
<keyword evidence="4 7" id="KW-0472">Membrane</keyword>
<evidence type="ECO:0000256" key="2">
    <source>
        <dbReference type="ARBA" id="ARBA00022692"/>
    </source>
</evidence>
<evidence type="ECO:0000313" key="9">
    <source>
        <dbReference type="EMBL" id="KZZ92218.1"/>
    </source>
</evidence>
<dbReference type="Proteomes" id="UP000078544">
    <property type="component" value="Unassembled WGS sequence"/>
</dbReference>
<feature type="transmembrane region" description="Helical" evidence="7">
    <location>
        <begin position="63"/>
        <end position="85"/>
    </location>
</feature>
<protein>
    <recommendedName>
        <fullName evidence="8">Rhodopsin domain-containing protein</fullName>
    </recommendedName>
</protein>
<evidence type="ECO:0000256" key="1">
    <source>
        <dbReference type="ARBA" id="ARBA00004141"/>
    </source>
</evidence>
<comment type="caution">
    <text evidence="9">The sequence shown here is derived from an EMBL/GenBank/DDBJ whole genome shotgun (WGS) entry which is preliminary data.</text>
</comment>
<gene>
    <name evidence="9" type="ORF">AAL_06428</name>
</gene>
<feature type="transmembrane region" description="Helical" evidence="7">
    <location>
        <begin position="240"/>
        <end position="259"/>
    </location>
</feature>
<accession>A0A167Z620</accession>
<feature type="domain" description="Rhodopsin" evidence="8">
    <location>
        <begin position="46"/>
        <end position="299"/>
    </location>
</feature>
<feature type="transmembrane region" description="Helical" evidence="7">
    <location>
        <begin position="203"/>
        <end position="228"/>
    </location>
</feature>
<dbReference type="InterPro" id="IPR052337">
    <property type="entry name" value="SAT4-like"/>
</dbReference>
<evidence type="ECO:0000259" key="8">
    <source>
        <dbReference type="Pfam" id="PF20684"/>
    </source>
</evidence>
<evidence type="ECO:0000256" key="7">
    <source>
        <dbReference type="SAM" id="Phobius"/>
    </source>
</evidence>
<feature type="region of interest" description="Disordered" evidence="6">
    <location>
        <begin position="311"/>
        <end position="349"/>
    </location>
</feature>
<dbReference type="STRING" id="1081109.A0A167Z620"/>
<evidence type="ECO:0000313" key="10">
    <source>
        <dbReference type="Proteomes" id="UP000078544"/>
    </source>
</evidence>
<evidence type="ECO:0000256" key="5">
    <source>
        <dbReference type="ARBA" id="ARBA00038359"/>
    </source>
</evidence>
<feature type="transmembrane region" description="Helical" evidence="7">
    <location>
        <begin position="271"/>
        <end position="302"/>
    </location>
</feature>